<protein>
    <recommendedName>
        <fullName evidence="5 9">Riboflavin synthase</fullName>
        <ecNumber evidence="4 9">2.5.1.9</ecNumber>
    </recommendedName>
</protein>
<evidence type="ECO:0000256" key="6">
    <source>
        <dbReference type="ARBA" id="ARBA00022619"/>
    </source>
</evidence>
<proteinExistence type="predicted"/>
<dbReference type="PIRSF" id="PIRSF000498">
    <property type="entry name" value="Riboflavin_syn_A"/>
    <property type="match status" value="1"/>
</dbReference>
<evidence type="ECO:0000256" key="10">
    <source>
        <dbReference type="PROSITE-ProRule" id="PRU00524"/>
    </source>
</evidence>
<dbReference type="RefSeq" id="WP_109719934.1">
    <property type="nucleotide sequence ID" value="NZ_QEQK01000006.1"/>
</dbReference>
<dbReference type="PROSITE" id="PS51177">
    <property type="entry name" value="LUMAZINE_BIND"/>
    <property type="match status" value="2"/>
</dbReference>
<evidence type="ECO:0000256" key="5">
    <source>
        <dbReference type="ARBA" id="ARBA00013950"/>
    </source>
</evidence>
<comment type="caution">
    <text evidence="12">The sequence shown here is derived from an EMBL/GenBank/DDBJ whole genome shotgun (WGS) entry which is preliminary data.</text>
</comment>
<dbReference type="Proteomes" id="UP000251800">
    <property type="component" value="Unassembled WGS sequence"/>
</dbReference>
<evidence type="ECO:0000256" key="8">
    <source>
        <dbReference type="ARBA" id="ARBA00022737"/>
    </source>
</evidence>
<dbReference type="FunFam" id="2.40.30.20:FF:000004">
    <property type="entry name" value="Riboflavin synthase, alpha subunit"/>
    <property type="match status" value="1"/>
</dbReference>
<organism evidence="12 13">
    <name type="scientific">Abyssibacter profundi</name>
    <dbReference type="NCBI Taxonomy" id="2182787"/>
    <lineage>
        <taxon>Bacteria</taxon>
        <taxon>Pseudomonadati</taxon>
        <taxon>Pseudomonadota</taxon>
        <taxon>Gammaproteobacteria</taxon>
        <taxon>Chromatiales</taxon>
        <taxon>Oceanococcaceae</taxon>
        <taxon>Abyssibacter</taxon>
    </lineage>
</organism>
<evidence type="ECO:0000256" key="1">
    <source>
        <dbReference type="ARBA" id="ARBA00000968"/>
    </source>
</evidence>
<dbReference type="SUPFAM" id="SSF63380">
    <property type="entry name" value="Riboflavin synthase domain-like"/>
    <property type="match status" value="2"/>
</dbReference>
<dbReference type="Pfam" id="PF00677">
    <property type="entry name" value="Lum_binding"/>
    <property type="match status" value="2"/>
</dbReference>
<dbReference type="GO" id="GO:0009231">
    <property type="term" value="P:riboflavin biosynthetic process"/>
    <property type="evidence" value="ECO:0007669"/>
    <property type="project" value="UniProtKB-KW"/>
</dbReference>
<dbReference type="InterPro" id="IPR026017">
    <property type="entry name" value="Lumazine-bd_dom"/>
</dbReference>
<feature type="domain" description="Lumazine-binding" evidence="11">
    <location>
        <begin position="1"/>
        <end position="98"/>
    </location>
</feature>
<dbReference type="PANTHER" id="PTHR21098:SF12">
    <property type="entry name" value="RIBOFLAVIN SYNTHASE"/>
    <property type="match status" value="1"/>
</dbReference>
<dbReference type="NCBIfam" id="TIGR00187">
    <property type="entry name" value="ribE"/>
    <property type="match status" value="1"/>
</dbReference>
<comment type="catalytic activity">
    <reaction evidence="1">
        <text>2 6,7-dimethyl-8-(1-D-ribityl)lumazine + H(+) = 5-amino-6-(D-ribitylamino)uracil + riboflavin</text>
        <dbReference type="Rhea" id="RHEA:20772"/>
        <dbReference type="ChEBI" id="CHEBI:15378"/>
        <dbReference type="ChEBI" id="CHEBI:15934"/>
        <dbReference type="ChEBI" id="CHEBI:57986"/>
        <dbReference type="ChEBI" id="CHEBI:58201"/>
        <dbReference type="EC" id="2.5.1.9"/>
    </reaction>
</comment>
<evidence type="ECO:0000256" key="9">
    <source>
        <dbReference type="NCBIfam" id="TIGR00187"/>
    </source>
</evidence>
<evidence type="ECO:0000256" key="3">
    <source>
        <dbReference type="ARBA" id="ARBA00004887"/>
    </source>
</evidence>
<evidence type="ECO:0000256" key="2">
    <source>
        <dbReference type="ARBA" id="ARBA00002803"/>
    </source>
</evidence>
<dbReference type="InterPro" id="IPR001783">
    <property type="entry name" value="Lumazine-bd"/>
</dbReference>
<keyword evidence="13" id="KW-1185">Reference proteome</keyword>
<evidence type="ECO:0000256" key="7">
    <source>
        <dbReference type="ARBA" id="ARBA00022679"/>
    </source>
</evidence>
<evidence type="ECO:0000313" key="13">
    <source>
        <dbReference type="Proteomes" id="UP000251800"/>
    </source>
</evidence>
<dbReference type="PANTHER" id="PTHR21098">
    <property type="entry name" value="RIBOFLAVIN SYNTHASE ALPHA CHAIN"/>
    <property type="match status" value="1"/>
</dbReference>
<gene>
    <name evidence="12" type="ORF">DEH80_07770</name>
</gene>
<dbReference type="OrthoDB" id="9788537at2"/>
<dbReference type="AlphaFoldDB" id="A0A363UL88"/>
<comment type="function">
    <text evidence="2">Catalyzes the dismutation of two molecules of 6,7-dimethyl-8-ribityllumazine, resulting in the formation of riboflavin and 5-amino-6-(D-ribitylamino)uracil.</text>
</comment>
<evidence type="ECO:0000313" key="12">
    <source>
        <dbReference type="EMBL" id="PWN56163.1"/>
    </source>
</evidence>
<dbReference type="CDD" id="cd00402">
    <property type="entry name" value="Riboflavin_synthase_like"/>
    <property type="match status" value="1"/>
</dbReference>
<keyword evidence="6" id="KW-0686">Riboflavin biosynthesis</keyword>
<feature type="domain" description="Lumazine-binding" evidence="11">
    <location>
        <begin position="99"/>
        <end position="195"/>
    </location>
</feature>
<dbReference type="EC" id="2.5.1.9" evidence="4 9"/>
<feature type="repeat" description="Lumazine-binding" evidence="10">
    <location>
        <begin position="1"/>
        <end position="98"/>
    </location>
</feature>
<accession>A0A363UL88</accession>
<dbReference type="InterPro" id="IPR017938">
    <property type="entry name" value="Riboflavin_synthase-like_b-brl"/>
</dbReference>
<reference evidence="12 13" key="1">
    <citation type="submission" date="2018-05" db="EMBL/GenBank/DDBJ databases">
        <title>Abyssibacter profundi OUC007T gen. nov., sp. nov, a marine bacterium isolated from seawater of the Mariana Trench.</title>
        <authorList>
            <person name="Zhou S."/>
        </authorList>
    </citation>
    <scope>NUCLEOTIDE SEQUENCE [LARGE SCALE GENOMIC DNA]</scope>
    <source>
        <strain evidence="12 13">OUC007</strain>
    </source>
</reference>
<dbReference type="GO" id="GO:0004746">
    <property type="term" value="F:riboflavin synthase activity"/>
    <property type="evidence" value="ECO:0007669"/>
    <property type="project" value="UniProtKB-UniRule"/>
</dbReference>
<dbReference type="NCBIfam" id="NF009566">
    <property type="entry name" value="PRK13020.1"/>
    <property type="match status" value="1"/>
</dbReference>
<dbReference type="NCBIfam" id="NF006767">
    <property type="entry name" value="PRK09289.1"/>
    <property type="match status" value="1"/>
</dbReference>
<dbReference type="EMBL" id="QEQK01000006">
    <property type="protein sequence ID" value="PWN56163.1"/>
    <property type="molecule type" value="Genomic_DNA"/>
</dbReference>
<comment type="pathway">
    <text evidence="3">Cofactor biosynthesis; riboflavin biosynthesis; riboflavin from 2-hydroxy-3-oxobutyl phosphate and 5-amino-6-(D-ribitylamino)uracil: step 2/2.</text>
</comment>
<name>A0A363UL88_9GAMM</name>
<keyword evidence="8" id="KW-0677">Repeat</keyword>
<sequence length="202" mass="21490">MFTGLIEATGEVVDYTRQHGGDVRMRVRTPAGYTEGLRAGDSVACSGACMTALDIDAEGFSADVSNESLQVTTLGDWAVGSRLNLERSLTLTKPLGGHLVQGHVDGVATIVALAGDASSRRVRLQAPNTLARFIAPKGSVALDGVSLTVNEVEGDEFGVNLIPHTWEVTTLEHWQVGARVNLEVDLMARYAQRLLETTGQSA</sequence>
<evidence type="ECO:0000256" key="4">
    <source>
        <dbReference type="ARBA" id="ARBA00012827"/>
    </source>
</evidence>
<dbReference type="InterPro" id="IPR023366">
    <property type="entry name" value="ATP_synth_asu-like_sf"/>
</dbReference>
<feature type="repeat" description="Lumazine-binding" evidence="10">
    <location>
        <begin position="99"/>
        <end position="195"/>
    </location>
</feature>
<keyword evidence="7" id="KW-0808">Transferase</keyword>
<dbReference type="Gene3D" id="2.40.30.20">
    <property type="match status" value="2"/>
</dbReference>
<evidence type="ECO:0000259" key="11">
    <source>
        <dbReference type="PROSITE" id="PS51177"/>
    </source>
</evidence>